<evidence type="ECO:0000313" key="2">
    <source>
        <dbReference type="Proteomes" id="UP000053260"/>
    </source>
</evidence>
<evidence type="ECO:0000313" key="1">
    <source>
        <dbReference type="EMBL" id="KUO20981.1"/>
    </source>
</evidence>
<dbReference type="AlphaFoldDB" id="A0A101V1X5"/>
<reference evidence="1 2" key="1">
    <citation type="submission" date="2015-10" db="EMBL/GenBank/DDBJ databases">
        <title>Draft genome sequence of Streptomyces sp. RV15, isolated from a marine sponge.</title>
        <authorList>
            <person name="Ruckert C."/>
            <person name="Abdelmohsen U.R."/>
            <person name="Winkler A."/>
            <person name="Hentschel U."/>
            <person name="Kalinowski J."/>
            <person name="Kampfer P."/>
            <person name="Glaeser S."/>
        </authorList>
    </citation>
    <scope>NUCLEOTIDE SEQUENCE [LARGE SCALE GENOMIC DNA]</scope>
    <source>
        <strain evidence="1 2">RV15</strain>
    </source>
</reference>
<organism evidence="1 2">
    <name type="scientific">Streptomyces dysideae</name>
    <dbReference type="NCBI Taxonomy" id="909626"/>
    <lineage>
        <taxon>Bacteria</taxon>
        <taxon>Bacillati</taxon>
        <taxon>Actinomycetota</taxon>
        <taxon>Actinomycetes</taxon>
        <taxon>Kitasatosporales</taxon>
        <taxon>Streptomycetaceae</taxon>
        <taxon>Streptomyces</taxon>
    </lineage>
</organism>
<protein>
    <submittedName>
        <fullName evidence="1">Uncharacterized protein</fullName>
    </submittedName>
</protein>
<proteinExistence type="predicted"/>
<gene>
    <name evidence="1" type="ORF">AQJ91_11750</name>
</gene>
<dbReference type="Gene3D" id="2.60.120.560">
    <property type="entry name" value="Exo-inulinase, domain 1"/>
    <property type="match status" value="1"/>
</dbReference>
<dbReference type="Proteomes" id="UP000053260">
    <property type="component" value="Unassembled WGS sequence"/>
</dbReference>
<sequence>MIRLVAKTNGHFDDGAALARVPALVRRGTTYPVHILTEGDRIQVFLNGKRIIDVTDTTYVDGHIGLNVFGGRAAYQDTCAKEL</sequence>
<dbReference type="STRING" id="909626.AQJ91_11750"/>
<dbReference type="EMBL" id="LMXB01000028">
    <property type="protein sequence ID" value="KUO20981.1"/>
    <property type="molecule type" value="Genomic_DNA"/>
</dbReference>
<keyword evidence="2" id="KW-1185">Reference proteome</keyword>
<accession>A0A101V1X5</accession>
<comment type="caution">
    <text evidence="1">The sequence shown here is derived from an EMBL/GenBank/DDBJ whole genome shotgun (WGS) entry which is preliminary data.</text>
</comment>
<name>A0A101V1X5_9ACTN</name>
<dbReference type="RefSeq" id="WP_067019344.1">
    <property type="nucleotide sequence ID" value="NZ_KQ949079.1"/>
</dbReference>